<dbReference type="Pfam" id="PF13361">
    <property type="entry name" value="UvrD_C"/>
    <property type="match status" value="1"/>
</dbReference>
<evidence type="ECO:0000256" key="3">
    <source>
        <dbReference type="ARBA" id="ARBA00022741"/>
    </source>
</evidence>
<comment type="caution">
    <text evidence="18">The sequence shown here is derived from an EMBL/GenBank/DDBJ whole genome shotgun (WGS) entry which is preliminary data.</text>
</comment>
<evidence type="ECO:0000313" key="19">
    <source>
        <dbReference type="Proteomes" id="UP000526033"/>
    </source>
</evidence>
<dbReference type="PANTHER" id="PTHR11070:SF2">
    <property type="entry name" value="ATP-DEPENDENT DNA HELICASE SRS2"/>
    <property type="match status" value="1"/>
</dbReference>
<accession>A0A7X9HHW2</accession>
<protein>
    <recommendedName>
        <fullName evidence="13">DNA 3'-5' helicase</fullName>
        <ecNumber evidence="13">5.6.2.4</ecNumber>
    </recommendedName>
</protein>
<gene>
    <name evidence="18" type="ORF">GYA27_02250</name>
</gene>
<name>A0A7X9HHW2_UNCKA</name>
<dbReference type="GO" id="GO:0004527">
    <property type="term" value="F:exonuclease activity"/>
    <property type="evidence" value="ECO:0007669"/>
    <property type="project" value="UniProtKB-KW"/>
</dbReference>
<evidence type="ECO:0000256" key="12">
    <source>
        <dbReference type="ARBA" id="ARBA00034617"/>
    </source>
</evidence>
<keyword evidence="5 15" id="KW-0378">Hydrolase</keyword>
<dbReference type="Gene3D" id="3.40.50.300">
    <property type="entry name" value="P-loop containing nucleotide triphosphate hydrolases"/>
    <property type="match status" value="2"/>
</dbReference>
<dbReference type="GO" id="GO:0003677">
    <property type="term" value="F:DNA binding"/>
    <property type="evidence" value="ECO:0007669"/>
    <property type="project" value="UniProtKB-KW"/>
</dbReference>
<dbReference type="CDD" id="cd17932">
    <property type="entry name" value="DEXQc_UvrD"/>
    <property type="match status" value="1"/>
</dbReference>
<evidence type="ECO:0000256" key="5">
    <source>
        <dbReference type="ARBA" id="ARBA00022801"/>
    </source>
</evidence>
<keyword evidence="4" id="KW-0227">DNA damage</keyword>
<dbReference type="EC" id="5.6.2.4" evidence="13"/>
<dbReference type="InterPro" id="IPR014016">
    <property type="entry name" value="UvrD-like_ATP-bd"/>
</dbReference>
<dbReference type="Proteomes" id="UP000526033">
    <property type="component" value="Unassembled WGS sequence"/>
</dbReference>
<dbReference type="PROSITE" id="PS51217">
    <property type="entry name" value="UVRD_HELICASE_CTER"/>
    <property type="match status" value="1"/>
</dbReference>
<evidence type="ECO:0000256" key="13">
    <source>
        <dbReference type="ARBA" id="ARBA00034808"/>
    </source>
</evidence>
<dbReference type="SUPFAM" id="SSF52540">
    <property type="entry name" value="P-loop containing nucleoside triphosphate hydrolases"/>
    <property type="match status" value="1"/>
</dbReference>
<keyword evidence="11" id="KW-0413">Isomerase</keyword>
<dbReference type="PROSITE" id="PS51198">
    <property type="entry name" value="UVRD_HELICASE_ATP_BIND"/>
    <property type="match status" value="1"/>
</dbReference>
<keyword evidence="6 15" id="KW-0347">Helicase</keyword>
<sequence>MPKSNKPKLNETQSKAVQHTKGALLVVAGAGTGKTRVITERIRYLIEEKNTKPNEILALTFTDKSANEMVERVDDIMPLGYEEPWLYTFHSFADRVLRAEGLEIGLDPSYKILSGPEQWILLRKNIFQLGIEYFLPLGNPTKFISAVLKFISRLQDENISPEDLIKYTENVNGKTGEPEEKKRWSELAKIYRSYQDLKMKNSRLDFGDLITWTIKLFAERPNILKKYQKQFKHIMVDEFQDTNYAQYELIKMLFPGNTNDRTLLAVGDDSQSIYKFRGAAVSNILEFMKDFPNSQMITLLQNYRSSQKILDPAYKLIQNNNPDTLESKLGISKKLEALTKESAVAPIIISADNLEDEVDFVVSKIYEILGAEPTYTYKDIAILARANNHLEPFVMALRQKGIPYQLVGNRGLYDREEVRDVIALLKTIINPQDSISLYRVMNIPAFELPFEEISEILSQSRIQRKDMWDIVKNSESPNIHSFYEKINLYQQNITKHTPVEFVYQLVHNTGILNLYLSEETIEKQLAIKNLDLLLNIIKRFEVEFHSENKEYPTVVNLIDYLELMLEAGDNPAQAEIEDIDTVNLLTTHASKGLEFPVVFIVNVVSDRFPTRNKSDIIEIPSELIKETLPTGDEHIQEERRLFYVAMTRAQKYLIITLGKDYGGKREKKPSGFLEETGIAITEIAKNFQDTNKQETLFGSTAGFRETLANKITDFTPDFLSYSQIESYMNCALQYKYKYILNIPTLPNHALSFGTTIHNTLNELHTRLVFDTPVTFEDLMAIYEKNWEPLGYLNEEHRQARFEKGKTLLRNYYDLNVPGKVKPVALEKSFSLKIDGIKFLGRIDRIDPLDEGGVEILDYKTGSTKTQKEVDKDLQVALYAVGAKEALGLDPKQMSLYFVEEGVKVNTTRTDTQLMEAKREVIDIVGKIKKGEFEANPGMHCTWCEFKEICPFAYKG</sequence>
<dbReference type="InterPro" id="IPR038726">
    <property type="entry name" value="PDDEXK_AddAB-type"/>
</dbReference>
<evidence type="ECO:0000256" key="11">
    <source>
        <dbReference type="ARBA" id="ARBA00023235"/>
    </source>
</evidence>
<evidence type="ECO:0000256" key="14">
    <source>
        <dbReference type="ARBA" id="ARBA00048988"/>
    </source>
</evidence>
<comment type="similarity">
    <text evidence="1">Belongs to the helicase family. UvrD subfamily.</text>
</comment>
<dbReference type="InterPro" id="IPR027417">
    <property type="entry name" value="P-loop_NTPase"/>
</dbReference>
<evidence type="ECO:0000259" key="16">
    <source>
        <dbReference type="PROSITE" id="PS51198"/>
    </source>
</evidence>
<evidence type="ECO:0000256" key="10">
    <source>
        <dbReference type="ARBA" id="ARBA00023204"/>
    </source>
</evidence>
<organism evidence="18 19">
    <name type="scientific">candidate division WWE3 bacterium</name>
    <dbReference type="NCBI Taxonomy" id="2053526"/>
    <lineage>
        <taxon>Bacteria</taxon>
        <taxon>Katanobacteria</taxon>
    </lineage>
</organism>
<evidence type="ECO:0000259" key="17">
    <source>
        <dbReference type="PROSITE" id="PS51217"/>
    </source>
</evidence>
<dbReference type="GO" id="GO:0033202">
    <property type="term" value="C:DNA helicase complex"/>
    <property type="evidence" value="ECO:0007669"/>
    <property type="project" value="TreeGrafter"/>
</dbReference>
<feature type="domain" description="UvrD-like helicase ATP-binding" evidence="16">
    <location>
        <begin position="7"/>
        <end position="306"/>
    </location>
</feature>
<evidence type="ECO:0000256" key="8">
    <source>
        <dbReference type="ARBA" id="ARBA00022840"/>
    </source>
</evidence>
<dbReference type="GO" id="GO:0005829">
    <property type="term" value="C:cytosol"/>
    <property type="evidence" value="ECO:0007669"/>
    <property type="project" value="TreeGrafter"/>
</dbReference>
<keyword evidence="8 15" id="KW-0067">ATP-binding</keyword>
<dbReference type="Pfam" id="PF00580">
    <property type="entry name" value="UvrD-helicase"/>
    <property type="match status" value="1"/>
</dbReference>
<evidence type="ECO:0000256" key="7">
    <source>
        <dbReference type="ARBA" id="ARBA00022839"/>
    </source>
</evidence>
<dbReference type="GO" id="GO:0005524">
    <property type="term" value="F:ATP binding"/>
    <property type="evidence" value="ECO:0007669"/>
    <property type="project" value="UniProtKB-UniRule"/>
</dbReference>
<evidence type="ECO:0000256" key="1">
    <source>
        <dbReference type="ARBA" id="ARBA00009922"/>
    </source>
</evidence>
<proteinExistence type="inferred from homology"/>
<keyword evidence="3 15" id="KW-0547">Nucleotide-binding</keyword>
<dbReference type="AlphaFoldDB" id="A0A7X9HHW2"/>
<evidence type="ECO:0000256" key="15">
    <source>
        <dbReference type="PROSITE-ProRule" id="PRU00560"/>
    </source>
</evidence>
<keyword evidence="7" id="KW-0269">Exonuclease</keyword>
<dbReference type="Pfam" id="PF12705">
    <property type="entry name" value="PDDEXK_1"/>
    <property type="match status" value="1"/>
</dbReference>
<dbReference type="InterPro" id="IPR000212">
    <property type="entry name" value="DNA_helicase_UvrD/REP"/>
</dbReference>
<dbReference type="Gene3D" id="1.10.10.160">
    <property type="match status" value="1"/>
</dbReference>
<dbReference type="PANTHER" id="PTHR11070">
    <property type="entry name" value="UVRD / RECB / PCRA DNA HELICASE FAMILY MEMBER"/>
    <property type="match status" value="1"/>
</dbReference>
<dbReference type="EMBL" id="JAAZNL010000021">
    <property type="protein sequence ID" value="NMB69999.1"/>
    <property type="molecule type" value="Genomic_DNA"/>
</dbReference>
<dbReference type="GO" id="GO:0000725">
    <property type="term" value="P:recombinational repair"/>
    <property type="evidence" value="ECO:0007669"/>
    <property type="project" value="TreeGrafter"/>
</dbReference>
<dbReference type="InterPro" id="IPR014017">
    <property type="entry name" value="DNA_helicase_UvrD-like_C"/>
</dbReference>
<dbReference type="SUPFAM" id="SSF52980">
    <property type="entry name" value="Restriction endonuclease-like"/>
    <property type="match status" value="1"/>
</dbReference>
<dbReference type="Gene3D" id="1.10.486.10">
    <property type="entry name" value="PCRA, domain 4"/>
    <property type="match status" value="1"/>
</dbReference>
<evidence type="ECO:0000313" key="18">
    <source>
        <dbReference type="EMBL" id="NMB69999.1"/>
    </source>
</evidence>
<evidence type="ECO:0000256" key="6">
    <source>
        <dbReference type="ARBA" id="ARBA00022806"/>
    </source>
</evidence>
<comment type="catalytic activity">
    <reaction evidence="12">
        <text>Couples ATP hydrolysis with the unwinding of duplex DNA by translocating in the 3'-5' direction.</text>
        <dbReference type="EC" id="5.6.2.4"/>
    </reaction>
</comment>
<dbReference type="InterPro" id="IPR011604">
    <property type="entry name" value="PDDEXK-like_dom_sf"/>
</dbReference>
<dbReference type="GO" id="GO:0043138">
    <property type="term" value="F:3'-5' DNA helicase activity"/>
    <property type="evidence" value="ECO:0007669"/>
    <property type="project" value="UniProtKB-EC"/>
</dbReference>
<comment type="catalytic activity">
    <reaction evidence="14">
        <text>ATP + H2O = ADP + phosphate + H(+)</text>
        <dbReference type="Rhea" id="RHEA:13065"/>
        <dbReference type="ChEBI" id="CHEBI:15377"/>
        <dbReference type="ChEBI" id="CHEBI:15378"/>
        <dbReference type="ChEBI" id="CHEBI:30616"/>
        <dbReference type="ChEBI" id="CHEBI:43474"/>
        <dbReference type="ChEBI" id="CHEBI:456216"/>
        <dbReference type="EC" id="5.6.2.4"/>
    </reaction>
</comment>
<evidence type="ECO:0000256" key="2">
    <source>
        <dbReference type="ARBA" id="ARBA00022722"/>
    </source>
</evidence>
<feature type="domain" description="UvrD-like helicase C-terminal" evidence="17">
    <location>
        <begin position="307"/>
        <end position="592"/>
    </location>
</feature>
<evidence type="ECO:0000256" key="4">
    <source>
        <dbReference type="ARBA" id="ARBA00022763"/>
    </source>
</evidence>
<reference evidence="18 19" key="1">
    <citation type="journal article" date="2020" name="Biotechnol. Biofuels">
        <title>New insights from the biogas microbiome by comprehensive genome-resolved metagenomics of nearly 1600 species originating from multiple anaerobic digesters.</title>
        <authorList>
            <person name="Campanaro S."/>
            <person name="Treu L."/>
            <person name="Rodriguez-R L.M."/>
            <person name="Kovalovszki A."/>
            <person name="Ziels R.M."/>
            <person name="Maus I."/>
            <person name="Zhu X."/>
            <person name="Kougias P.G."/>
            <person name="Basile A."/>
            <person name="Luo G."/>
            <person name="Schluter A."/>
            <person name="Konstantinidis K.T."/>
            <person name="Angelidaki I."/>
        </authorList>
    </citation>
    <scope>NUCLEOTIDE SEQUENCE [LARGE SCALE GENOMIC DNA]</scope>
    <source>
        <strain evidence="18">AS27yjCOA_165</strain>
    </source>
</reference>
<keyword evidence="10" id="KW-0234">DNA repair</keyword>
<dbReference type="Gene3D" id="3.90.320.10">
    <property type="match status" value="1"/>
</dbReference>
<dbReference type="InterPro" id="IPR013986">
    <property type="entry name" value="DExx_box_DNA_helicase_dom_sf"/>
</dbReference>
<feature type="binding site" evidence="15">
    <location>
        <begin position="28"/>
        <end position="35"/>
    </location>
    <ligand>
        <name>ATP</name>
        <dbReference type="ChEBI" id="CHEBI:30616"/>
    </ligand>
</feature>
<keyword evidence="2" id="KW-0540">Nuclease</keyword>
<evidence type="ECO:0000256" key="9">
    <source>
        <dbReference type="ARBA" id="ARBA00023125"/>
    </source>
</evidence>
<dbReference type="InterPro" id="IPR011335">
    <property type="entry name" value="Restrct_endonuc-II-like"/>
</dbReference>
<keyword evidence="9" id="KW-0238">DNA-binding</keyword>